<accession>A0A520RXP9</accession>
<dbReference type="SUPFAM" id="SSF74863">
    <property type="entry name" value="Thiol:disulfide interchange protein DsbD, N-terminal domain (DsbD-alpha)"/>
    <property type="match status" value="1"/>
</dbReference>
<dbReference type="Proteomes" id="UP000320404">
    <property type="component" value="Unassembled WGS sequence"/>
</dbReference>
<protein>
    <recommendedName>
        <fullName evidence="2">Thiol:disulfide interchange protein DsbD N-terminal domain-containing protein</fullName>
    </recommendedName>
</protein>
<dbReference type="PANTHER" id="PTHR32234">
    <property type="entry name" value="THIOL:DISULFIDE INTERCHANGE PROTEIN DSBD"/>
    <property type="match status" value="1"/>
</dbReference>
<feature type="chain" id="PRO_5022180982" description="Thiol:disulfide interchange protein DsbD N-terminal domain-containing protein" evidence="1">
    <location>
        <begin position="27"/>
        <end position="163"/>
    </location>
</feature>
<dbReference type="AlphaFoldDB" id="A0A520RXP9"/>
<dbReference type="GO" id="GO:0015035">
    <property type="term" value="F:protein-disulfide reductase activity"/>
    <property type="evidence" value="ECO:0007669"/>
    <property type="project" value="TreeGrafter"/>
</dbReference>
<organism evidence="3 4">
    <name type="scientific">OM182 bacterium</name>
    <dbReference type="NCBI Taxonomy" id="2510334"/>
    <lineage>
        <taxon>Bacteria</taxon>
        <taxon>Pseudomonadati</taxon>
        <taxon>Pseudomonadota</taxon>
        <taxon>Gammaproteobacteria</taxon>
        <taxon>OMG group</taxon>
        <taxon>OM182 clade</taxon>
    </lineage>
</organism>
<evidence type="ECO:0000259" key="2">
    <source>
        <dbReference type="Pfam" id="PF11412"/>
    </source>
</evidence>
<dbReference type="EMBL" id="SHAH01000073">
    <property type="protein sequence ID" value="RZO75013.1"/>
    <property type="molecule type" value="Genomic_DNA"/>
</dbReference>
<name>A0A520RXP9_9GAMM</name>
<feature type="signal peptide" evidence="1">
    <location>
        <begin position="1"/>
        <end position="26"/>
    </location>
</feature>
<dbReference type="InterPro" id="IPR028250">
    <property type="entry name" value="DsbDN"/>
</dbReference>
<dbReference type="Pfam" id="PF11412">
    <property type="entry name" value="DsbD_N"/>
    <property type="match status" value="1"/>
</dbReference>
<dbReference type="PANTHER" id="PTHR32234:SF0">
    <property type="entry name" value="THIOL:DISULFIDE INTERCHANGE PROTEIN DSBD"/>
    <property type="match status" value="1"/>
</dbReference>
<sequence>MRSTLRLFTLALTTLFAGLGSSSLTAQLEPRSGLSLAETLSQQPEPLPLARAFPYFVSTISPGRYRVTWEPAPGHYLYQHAFAFAQQNTKDSEALSVNFTLPDGLNKTDQFFGDIVAYYEPVSVDIELSTVPGPDATLVIEYQGCADWGFCYPPQTAQFPLLP</sequence>
<evidence type="ECO:0000313" key="3">
    <source>
        <dbReference type="EMBL" id="RZO75013.1"/>
    </source>
</evidence>
<evidence type="ECO:0000256" key="1">
    <source>
        <dbReference type="SAM" id="SignalP"/>
    </source>
</evidence>
<proteinExistence type="predicted"/>
<gene>
    <name evidence="3" type="ORF">EVA69_04935</name>
</gene>
<dbReference type="InterPro" id="IPR036929">
    <property type="entry name" value="DsbDN_sf"/>
</dbReference>
<keyword evidence="1" id="KW-0732">Signal</keyword>
<dbReference type="Gene3D" id="2.60.40.1250">
    <property type="entry name" value="Thiol:disulfide interchange protein DsbD, N-terminal domain"/>
    <property type="match status" value="1"/>
</dbReference>
<feature type="domain" description="Thiol:disulfide interchange protein DsbD N-terminal" evidence="2">
    <location>
        <begin position="44"/>
        <end position="162"/>
    </location>
</feature>
<evidence type="ECO:0000313" key="4">
    <source>
        <dbReference type="Proteomes" id="UP000320404"/>
    </source>
</evidence>
<reference evidence="3 4" key="1">
    <citation type="submission" date="2019-02" db="EMBL/GenBank/DDBJ databases">
        <title>Prokaryotic population dynamics and viral predation in marine succession experiment using metagenomics: the confinement effect.</title>
        <authorList>
            <person name="Haro-Moreno J.M."/>
            <person name="Rodriguez-Valera F."/>
            <person name="Lopez-Perez M."/>
        </authorList>
    </citation>
    <scope>NUCLEOTIDE SEQUENCE [LARGE SCALE GENOMIC DNA]</scope>
    <source>
        <strain evidence="3">MED-G158</strain>
    </source>
</reference>
<dbReference type="GO" id="GO:0045454">
    <property type="term" value="P:cell redox homeostasis"/>
    <property type="evidence" value="ECO:0007669"/>
    <property type="project" value="TreeGrafter"/>
</dbReference>
<comment type="caution">
    <text evidence="3">The sequence shown here is derived from an EMBL/GenBank/DDBJ whole genome shotgun (WGS) entry which is preliminary data.</text>
</comment>